<accession>A0AAJ2NSI3</accession>
<reference evidence="1" key="1">
    <citation type="submission" date="2023-10" db="EMBL/GenBank/DDBJ databases">
        <title>Screening of Alkalihalophilus pseudofirmusBZ-TG-HK211 and Its Alleviation of Salt Stress on Rapeseed Growth.</title>
        <authorList>
            <person name="Zhao B."/>
            <person name="Guo T."/>
        </authorList>
    </citation>
    <scope>NUCLEOTIDE SEQUENCE</scope>
    <source>
        <strain evidence="1">BZ-TG-HK211</strain>
    </source>
</reference>
<sequence>MKSANVKTEQQFYELGEKAEKRAQLRERLDTLQAQLQFSILSEQEREVFLQNHQHDRAMVDLNSESQLLRSKLKVLQEEQATNKYQIQVLEEGGVYSDLLHQFKQKK</sequence>
<proteinExistence type="predicted"/>
<name>A0AAJ2NSI3_ALKPS</name>
<protein>
    <submittedName>
        <fullName evidence="1">Uncharacterized protein</fullName>
    </submittedName>
</protein>
<feature type="non-terminal residue" evidence="1">
    <location>
        <position position="107"/>
    </location>
</feature>
<evidence type="ECO:0000313" key="1">
    <source>
        <dbReference type="EMBL" id="MDV2887658.1"/>
    </source>
</evidence>
<organism evidence="1 2">
    <name type="scientific">Alkalihalophilus pseudofirmus</name>
    <name type="common">Bacillus pseudofirmus</name>
    <dbReference type="NCBI Taxonomy" id="79885"/>
    <lineage>
        <taxon>Bacteria</taxon>
        <taxon>Bacillati</taxon>
        <taxon>Bacillota</taxon>
        <taxon>Bacilli</taxon>
        <taxon>Bacillales</taxon>
        <taxon>Bacillaceae</taxon>
        <taxon>Alkalihalophilus</taxon>
    </lineage>
</organism>
<gene>
    <name evidence="1" type="ORF">RYX45_21040</name>
</gene>
<comment type="caution">
    <text evidence="1">The sequence shown here is derived from an EMBL/GenBank/DDBJ whole genome shotgun (WGS) entry which is preliminary data.</text>
</comment>
<dbReference type="AlphaFoldDB" id="A0AAJ2NSI3"/>
<dbReference type="Proteomes" id="UP001285636">
    <property type="component" value="Unassembled WGS sequence"/>
</dbReference>
<dbReference type="EMBL" id="JAWJAY010000302">
    <property type="protein sequence ID" value="MDV2887658.1"/>
    <property type="molecule type" value="Genomic_DNA"/>
</dbReference>
<evidence type="ECO:0000313" key="2">
    <source>
        <dbReference type="Proteomes" id="UP001285636"/>
    </source>
</evidence>
<feature type="non-terminal residue" evidence="1">
    <location>
        <position position="1"/>
    </location>
</feature>